<dbReference type="PANTHER" id="PTHR39596">
    <property type="match status" value="1"/>
</dbReference>
<gene>
    <name evidence="1" type="ORF">GP486_000019</name>
</gene>
<evidence type="ECO:0000313" key="2">
    <source>
        <dbReference type="Proteomes" id="UP000750711"/>
    </source>
</evidence>
<accession>A0A9P8LJR2</accession>
<evidence type="ECO:0000313" key="1">
    <source>
        <dbReference type="EMBL" id="KAH0569263.1"/>
    </source>
</evidence>
<organism evidence="1 2">
    <name type="scientific">Trichoglossum hirsutum</name>
    <dbReference type="NCBI Taxonomy" id="265104"/>
    <lineage>
        <taxon>Eukaryota</taxon>
        <taxon>Fungi</taxon>
        <taxon>Dikarya</taxon>
        <taxon>Ascomycota</taxon>
        <taxon>Pezizomycotina</taxon>
        <taxon>Geoglossomycetes</taxon>
        <taxon>Geoglossales</taxon>
        <taxon>Geoglossaceae</taxon>
        <taxon>Trichoglossum</taxon>
    </lineage>
</organism>
<dbReference type="PANTHER" id="PTHR39596:SF3">
    <property type="entry name" value="HETEROKARYON INCOMPATIBILITY DOMAIN-CONTAINING PROTEIN"/>
    <property type="match status" value="1"/>
</dbReference>
<comment type="caution">
    <text evidence="1">The sequence shown here is derived from an EMBL/GenBank/DDBJ whole genome shotgun (WGS) entry which is preliminary data.</text>
</comment>
<keyword evidence="2" id="KW-1185">Reference proteome</keyword>
<dbReference type="AlphaFoldDB" id="A0A9P8LJR2"/>
<protein>
    <recommendedName>
        <fullName evidence="3">Heterokaryon incompatibility domain-containing protein</fullName>
    </recommendedName>
</protein>
<name>A0A9P8LJR2_9PEZI</name>
<dbReference type="Proteomes" id="UP000750711">
    <property type="component" value="Unassembled WGS sequence"/>
</dbReference>
<reference evidence="1" key="1">
    <citation type="submission" date="2021-03" db="EMBL/GenBank/DDBJ databases">
        <title>Comparative genomics and phylogenomic investigation of the class Geoglossomycetes provide insights into ecological specialization and systematics.</title>
        <authorList>
            <person name="Melie T."/>
            <person name="Pirro S."/>
            <person name="Miller A.N."/>
            <person name="Quandt A."/>
        </authorList>
    </citation>
    <scope>NUCLEOTIDE SEQUENCE</scope>
    <source>
        <strain evidence="1">CAQ_001_2017</strain>
    </source>
</reference>
<dbReference type="EMBL" id="JAGHQM010000001">
    <property type="protein sequence ID" value="KAH0569263.1"/>
    <property type="molecule type" value="Genomic_DNA"/>
</dbReference>
<proteinExistence type="predicted"/>
<evidence type="ECO:0008006" key="3">
    <source>
        <dbReference type="Google" id="ProtNLM"/>
    </source>
</evidence>
<sequence>MEHLLTPAESRPISIPYVGGEEFERSNSQSNDIVYNFKTYWERKGWERHPETGDLLFKNRSPQDIVQSLQTSLYFGTLISIFARVGIPVRTRDFLDSSSPGGEIFVRTTKLPDLIADWTKREGFSERPLVFDVNSPRLLRSENIREMLNWTFYYLNMFRHESKAMAEPCKSRMQLVELSIMAMAESLCSVIAAIYGYDAREMPTWGSSPVLKAQLRDNGWCVSDSPFFPESMTRAAISTDYYFSSFVCPRPRGDHSKCTMAICNEYCKKITIGEYQQKHVAHDCKCKPIQVPKEAINLVAERQIPVLQWDGKTIRVSAGGTQNNWSDGLGNDDKINSLWACQLSRIQLLVNELYSRPHRALDPDHAREVSREDGIVSFWIDTLCVPVGEENRHAGGDDKRDLRKEAISQMADVYRLASRVLVLDSFILTLPCSADVVDKYLRIHLSTWHHRLWTMQEGQLASRLFFQFRDGAESFNDMKLVGLQSFDRFAPRNLCSPTRLLCAVELEAFYRGTELGADTSRDIMARMRSCARYLRGRETSRSEDEPVCVANILGLDAGRVLDQDGADARMACFYDLVGQFDPRIIFHDHPRLPTDGYRWAPRSFLRQLPDVINFSEGGLEAGFTPSAIIPGGGGLPVRFGGFEFSGDSLLQPGSPVYIQPITDGRGWAPKWLGGSRTPWFACTFKMEVQDVLGSAPPPRPGQRWVVILPGCLEKDFLGFSFGAVMGIIDADIPPYPTTAWQAQRTVWTTYRSNYGIQLPAYSVPYRIPVRYVCRAKVTMPAREEVPQNVSFIGVWAYSIQQEWCLR</sequence>